<name>A0A7J7P469_9MAGN</name>
<protein>
    <recommendedName>
        <fullName evidence="3">ARM repeat superfamily protein</fullName>
    </recommendedName>
</protein>
<keyword evidence="2" id="KW-1185">Reference proteome</keyword>
<comment type="caution">
    <text evidence="1">The sequence shown here is derived from an EMBL/GenBank/DDBJ whole genome shotgun (WGS) entry which is preliminary data.</text>
</comment>
<evidence type="ECO:0008006" key="3">
    <source>
        <dbReference type="Google" id="ProtNLM"/>
    </source>
</evidence>
<accession>A0A7J7P469</accession>
<proteinExistence type="predicted"/>
<sequence length="191" mass="21261">MRTLARQISTYLCPKYPSVSIRSRRISTLNGADELTMEEEVERKIGWGLKLFFAGTATYCAYQIVPYMGDNLIEQSVKLLRVKDPLFKRMGASRIIHFATDDEKRMKVVELGGAHGLVNMLKAAKDDRTRKEALRALVALSHTDIAVGALHQAGVSSVISSTPDSSEDAEVMGYKSSLLKRFQDLKFDTTS</sequence>
<organism evidence="1 2">
    <name type="scientific">Kingdonia uniflora</name>
    <dbReference type="NCBI Taxonomy" id="39325"/>
    <lineage>
        <taxon>Eukaryota</taxon>
        <taxon>Viridiplantae</taxon>
        <taxon>Streptophyta</taxon>
        <taxon>Embryophyta</taxon>
        <taxon>Tracheophyta</taxon>
        <taxon>Spermatophyta</taxon>
        <taxon>Magnoliopsida</taxon>
        <taxon>Ranunculales</taxon>
        <taxon>Circaeasteraceae</taxon>
        <taxon>Kingdonia</taxon>
    </lineage>
</organism>
<dbReference type="InterPro" id="IPR011989">
    <property type="entry name" value="ARM-like"/>
</dbReference>
<dbReference type="EMBL" id="JACGCM010000304">
    <property type="protein sequence ID" value="KAF6174062.1"/>
    <property type="molecule type" value="Genomic_DNA"/>
</dbReference>
<dbReference type="InterPro" id="IPR016024">
    <property type="entry name" value="ARM-type_fold"/>
</dbReference>
<dbReference type="OrthoDB" id="2017266at2759"/>
<dbReference type="Proteomes" id="UP000541444">
    <property type="component" value="Unassembled WGS sequence"/>
</dbReference>
<dbReference type="AlphaFoldDB" id="A0A7J7P469"/>
<evidence type="ECO:0000313" key="1">
    <source>
        <dbReference type="EMBL" id="KAF6174062.1"/>
    </source>
</evidence>
<reference evidence="1 2" key="1">
    <citation type="journal article" date="2020" name="IScience">
        <title>Genome Sequencing of the Endangered Kingdonia uniflora (Circaeasteraceae, Ranunculales) Reveals Potential Mechanisms of Evolutionary Specialization.</title>
        <authorList>
            <person name="Sun Y."/>
            <person name="Deng T."/>
            <person name="Zhang A."/>
            <person name="Moore M.J."/>
            <person name="Landis J.B."/>
            <person name="Lin N."/>
            <person name="Zhang H."/>
            <person name="Zhang X."/>
            <person name="Huang J."/>
            <person name="Zhang X."/>
            <person name="Sun H."/>
            <person name="Wang H."/>
        </authorList>
    </citation>
    <scope>NUCLEOTIDE SEQUENCE [LARGE SCALE GENOMIC DNA]</scope>
    <source>
        <strain evidence="1">TB1705</strain>
        <tissue evidence="1">Leaf</tissue>
    </source>
</reference>
<gene>
    <name evidence="1" type="ORF">GIB67_020244</name>
</gene>
<dbReference type="PANTHER" id="PTHR47673:SF1">
    <property type="entry name" value="ARM REPEAT SUPERFAMILY PROTEIN"/>
    <property type="match status" value="1"/>
</dbReference>
<dbReference type="Gene3D" id="1.25.10.10">
    <property type="entry name" value="Leucine-rich Repeat Variant"/>
    <property type="match status" value="1"/>
</dbReference>
<dbReference type="PANTHER" id="PTHR47673">
    <property type="entry name" value="ARM REPEAT SUPERFAMILY PROTEIN"/>
    <property type="match status" value="1"/>
</dbReference>
<evidence type="ECO:0000313" key="2">
    <source>
        <dbReference type="Proteomes" id="UP000541444"/>
    </source>
</evidence>
<dbReference type="SUPFAM" id="SSF48371">
    <property type="entry name" value="ARM repeat"/>
    <property type="match status" value="1"/>
</dbReference>